<protein>
    <recommendedName>
        <fullName evidence="8">Rhodopsin domain-containing protein</fullName>
    </recommendedName>
</protein>
<keyword evidence="4 7" id="KW-0472">Membrane</keyword>
<dbReference type="EMBL" id="JAGHQL010000163">
    <property type="protein sequence ID" value="KAH0537087.1"/>
    <property type="molecule type" value="Genomic_DNA"/>
</dbReference>
<dbReference type="Proteomes" id="UP000698800">
    <property type="component" value="Unassembled WGS sequence"/>
</dbReference>
<evidence type="ECO:0000256" key="1">
    <source>
        <dbReference type="ARBA" id="ARBA00004141"/>
    </source>
</evidence>
<reference evidence="9" key="1">
    <citation type="submission" date="2021-03" db="EMBL/GenBank/DDBJ databases">
        <title>Comparative genomics and phylogenomic investigation of the class Geoglossomycetes provide insights into ecological specialization and systematics.</title>
        <authorList>
            <person name="Melie T."/>
            <person name="Pirro S."/>
            <person name="Miller A.N."/>
            <person name="Quandt A."/>
        </authorList>
    </citation>
    <scope>NUCLEOTIDE SEQUENCE</scope>
    <source>
        <strain evidence="9">GBOQ0MN5Z8</strain>
    </source>
</reference>
<dbReference type="GO" id="GO:0016020">
    <property type="term" value="C:membrane"/>
    <property type="evidence" value="ECO:0007669"/>
    <property type="project" value="UniProtKB-SubCell"/>
</dbReference>
<evidence type="ECO:0000313" key="10">
    <source>
        <dbReference type="Proteomes" id="UP000698800"/>
    </source>
</evidence>
<evidence type="ECO:0000256" key="3">
    <source>
        <dbReference type="ARBA" id="ARBA00022989"/>
    </source>
</evidence>
<proteinExistence type="inferred from homology"/>
<evidence type="ECO:0000313" key="9">
    <source>
        <dbReference type="EMBL" id="KAH0537087.1"/>
    </source>
</evidence>
<comment type="caution">
    <text evidence="9">The sequence shown here is derived from an EMBL/GenBank/DDBJ whole genome shotgun (WGS) entry which is preliminary data.</text>
</comment>
<feature type="domain" description="Rhodopsin" evidence="8">
    <location>
        <begin position="1"/>
        <end position="78"/>
    </location>
</feature>
<name>A0A9P8HZ16_9PEZI</name>
<dbReference type="OrthoDB" id="3903189at2759"/>
<organism evidence="9 10">
    <name type="scientific">Glutinoglossum americanum</name>
    <dbReference type="NCBI Taxonomy" id="1670608"/>
    <lineage>
        <taxon>Eukaryota</taxon>
        <taxon>Fungi</taxon>
        <taxon>Dikarya</taxon>
        <taxon>Ascomycota</taxon>
        <taxon>Pezizomycotina</taxon>
        <taxon>Geoglossomycetes</taxon>
        <taxon>Geoglossales</taxon>
        <taxon>Geoglossaceae</taxon>
        <taxon>Glutinoglossum</taxon>
    </lineage>
</organism>
<evidence type="ECO:0000256" key="6">
    <source>
        <dbReference type="SAM" id="MobiDB-lite"/>
    </source>
</evidence>
<dbReference type="PANTHER" id="PTHR33048:SF149">
    <property type="entry name" value="UBID FAMILY DECARBOXYLASE"/>
    <property type="match status" value="1"/>
</dbReference>
<keyword evidence="2 7" id="KW-0812">Transmembrane</keyword>
<comment type="subcellular location">
    <subcellularLocation>
        <location evidence="1">Membrane</location>
        <topology evidence="1">Multi-pass membrane protein</topology>
    </subcellularLocation>
</comment>
<feature type="region of interest" description="Disordered" evidence="6">
    <location>
        <begin position="96"/>
        <end position="151"/>
    </location>
</feature>
<dbReference type="PANTHER" id="PTHR33048">
    <property type="entry name" value="PTH11-LIKE INTEGRAL MEMBRANE PROTEIN (AFU_ORTHOLOGUE AFUA_5G11245)"/>
    <property type="match status" value="1"/>
</dbReference>
<evidence type="ECO:0000256" key="7">
    <source>
        <dbReference type="SAM" id="Phobius"/>
    </source>
</evidence>
<dbReference type="InterPro" id="IPR049326">
    <property type="entry name" value="Rhodopsin_dom_fungi"/>
</dbReference>
<dbReference type="Pfam" id="PF20684">
    <property type="entry name" value="Fung_rhodopsin"/>
    <property type="match status" value="1"/>
</dbReference>
<gene>
    <name evidence="9" type="ORF">FGG08_006089</name>
</gene>
<feature type="transmembrane region" description="Helical" evidence="7">
    <location>
        <begin position="55"/>
        <end position="77"/>
    </location>
</feature>
<evidence type="ECO:0000259" key="8">
    <source>
        <dbReference type="Pfam" id="PF20684"/>
    </source>
</evidence>
<comment type="similarity">
    <text evidence="5">Belongs to the SAT4 family.</text>
</comment>
<keyword evidence="10" id="KW-1185">Reference proteome</keyword>
<accession>A0A9P8HZ16</accession>
<sequence>MMLLIALPLFINAQLPLKNKIALIVIFGMGSFVIVAAILTKVFNLSDIYDTRYMLWYVREASTAVYVSNLPLIWPLLREWFPFLRSSSPSSVYGRRTHHSVLNGRDPPTNYHLKGSKGSRNTSNGDFDVLDTPRGDSEECITTPSNPWSKGIHTETTVEVEEISLSELEKSKSSQRFDWRNDGANEYRATITTADEPRRGDHAV</sequence>
<dbReference type="AlphaFoldDB" id="A0A9P8HZ16"/>
<keyword evidence="3 7" id="KW-1133">Transmembrane helix</keyword>
<feature type="transmembrane region" description="Helical" evidence="7">
    <location>
        <begin position="21"/>
        <end position="43"/>
    </location>
</feature>
<evidence type="ECO:0000256" key="4">
    <source>
        <dbReference type="ARBA" id="ARBA00023136"/>
    </source>
</evidence>
<evidence type="ECO:0000256" key="2">
    <source>
        <dbReference type="ARBA" id="ARBA00022692"/>
    </source>
</evidence>
<dbReference type="InterPro" id="IPR052337">
    <property type="entry name" value="SAT4-like"/>
</dbReference>
<evidence type="ECO:0000256" key="5">
    <source>
        <dbReference type="ARBA" id="ARBA00038359"/>
    </source>
</evidence>